<dbReference type="EMBL" id="LAZR01042507">
    <property type="protein sequence ID" value="KKL09379.1"/>
    <property type="molecule type" value="Genomic_DNA"/>
</dbReference>
<keyword evidence="1" id="KW-0175">Coiled coil</keyword>
<protein>
    <submittedName>
        <fullName evidence="3">Uncharacterized protein</fullName>
    </submittedName>
</protein>
<feature type="region of interest" description="Disordered" evidence="2">
    <location>
        <begin position="55"/>
        <end position="83"/>
    </location>
</feature>
<evidence type="ECO:0000256" key="2">
    <source>
        <dbReference type="SAM" id="MobiDB-lite"/>
    </source>
</evidence>
<proteinExistence type="predicted"/>
<feature type="compositionally biased region" description="Gly residues" evidence="2">
    <location>
        <begin position="62"/>
        <end position="83"/>
    </location>
</feature>
<gene>
    <name evidence="3" type="ORF">LCGC14_2566450</name>
</gene>
<evidence type="ECO:0000256" key="1">
    <source>
        <dbReference type="SAM" id="Coils"/>
    </source>
</evidence>
<name>A0A0F9AIG7_9ZZZZ</name>
<evidence type="ECO:0000313" key="3">
    <source>
        <dbReference type="EMBL" id="KKL09379.1"/>
    </source>
</evidence>
<sequence>MPAEDEVDLRTISAEELEQINRAYEELEEKAREIEKTKNKIKADMAEVNAIAGGAPTDIEQAGGGATGGGGGGGGEVSPLGGA</sequence>
<dbReference type="AlphaFoldDB" id="A0A0F9AIG7"/>
<comment type="caution">
    <text evidence="3">The sequence shown here is derived from an EMBL/GenBank/DDBJ whole genome shotgun (WGS) entry which is preliminary data.</text>
</comment>
<feature type="coiled-coil region" evidence="1">
    <location>
        <begin position="10"/>
        <end position="47"/>
    </location>
</feature>
<accession>A0A0F9AIG7</accession>
<organism evidence="3">
    <name type="scientific">marine sediment metagenome</name>
    <dbReference type="NCBI Taxonomy" id="412755"/>
    <lineage>
        <taxon>unclassified sequences</taxon>
        <taxon>metagenomes</taxon>
        <taxon>ecological metagenomes</taxon>
    </lineage>
</organism>
<reference evidence="3" key="1">
    <citation type="journal article" date="2015" name="Nature">
        <title>Complex archaea that bridge the gap between prokaryotes and eukaryotes.</title>
        <authorList>
            <person name="Spang A."/>
            <person name="Saw J.H."/>
            <person name="Jorgensen S.L."/>
            <person name="Zaremba-Niedzwiedzka K."/>
            <person name="Martijn J."/>
            <person name="Lind A.E."/>
            <person name="van Eijk R."/>
            <person name="Schleper C."/>
            <person name="Guy L."/>
            <person name="Ettema T.J."/>
        </authorList>
    </citation>
    <scope>NUCLEOTIDE SEQUENCE</scope>
</reference>